<sequence length="124" mass="14177">MLAYIDESGFPHPNDETVNPVLAAVCVPKDEIRTISQRMYNIKMDEYGRHDVELKAVNVLKQKSLTRNSNNKIFTDRVVNEVLINTLNLRVFAIVMDKPETSGILFKYRRRSVVLHTHASPPPS</sequence>
<keyword evidence="2" id="KW-1185">Reference proteome</keyword>
<accession>A0A916ZID7</accession>
<dbReference type="AlphaFoldDB" id="A0A916ZID7"/>
<evidence type="ECO:0000313" key="1">
    <source>
        <dbReference type="EMBL" id="GGD99126.1"/>
    </source>
</evidence>
<evidence type="ECO:0000313" key="2">
    <source>
        <dbReference type="Proteomes" id="UP000612456"/>
    </source>
</evidence>
<dbReference type="EMBL" id="BMHP01000011">
    <property type="protein sequence ID" value="GGD99126.1"/>
    <property type="molecule type" value="Genomic_DNA"/>
</dbReference>
<name>A0A916ZID7_9BACL</name>
<evidence type="ECO:0008006" key="3">
    <source>
        <dbReference type="Google" id="ProtNLM"/>
    </source>
</evidence>
<gene>
    <name evidence="1" type="ORF">GCM10010911_67500</name>
</gene>
<protein>
    <recommendedName>
        <fullName evidence="3">DUF3800 domain-containing protein</fullName>
    </recommendedName>
</protein>
<comment type="caution">
    <text evidence="1">The sequence shown here is derived from an EMBL/GenBank/DDBJ whole genome shotgun (WGS) entry which is preliminary data.</text>
</comment>
<dbReference type="Proteomes" id="UP000612456">
    <property type="component" value="Unassembled WGS sequence"/>
</dbReference>
<reference evidence="1" key="1">
    <citation type="journal article" date="2014" name="Int. J. Syst. Evol. Microbiol.">
        <title>Complete genome sequence of Corynebacterium casei LMG S-19264T (=DSM 44701T), isolated from a smear-ripened cheese.</title>
        <authorList>
            <consortium name="US DOE Joint Genome Institute (JGI-PGF)"/>
            <person name="Walter F."/>
            <person name="Albersmeier A."/>
            <person name="Kalinowski J."/>
            <person name="Ruckert C."/>
        </authorList>
    </citation>
    <scope>NUCLEOTIDE SEQUENCE</scope>
    <source>
        <strain evidence="1">CGMCC 1.15178</strain>
    </source>
</reference>
<dbReference type="RefSeq" id="WP_188999856.1">
    <property type="nucleotide sequence ID" value="NZ_BMHP01000011.1"/>
</dbReference>
<reference evidence="1" key="2">
    <citation type="submission" date="2020-09" db="EMBL/GenBank/DDBJ databases">
        <authorList>
            <person name="Sun Q."/>
            <person name="Zhou Y."/>
        </authorList>
    </citation>
    <scope>NUCLEOTIDE SEQUENCE</scope>
    <source>
        <strain evidence="1">CGMCC 1.15178</strain>
    </source>
</reference>
<organism evidence="1 2">
    <name type="scientific">Paenibacillus nasutitermitis</name>
    <dbReference type="NCBI Taxonomy" id="1652958"/>
    <lineage>
        <taxon>Bacteria</taxon>
        <taxon>Bacillati</taxon>
        <taxon>Bacillota</taxon>
        <taxon>Bacilli</taxon>
        <taxon>Bacillales</taxon>
        <taxon>Paenibacillaceae</taxon>
        <taxon>Paenibacillus</taxon>
    </lineage>
</organism>
<proteinExistence type="predicted"/>